<name>A0A9P4W921_CURKU</name>
<dbReference type="InterPro" id="IPR011009">
    <property type="entry name" value="Kinase-like_dom_sf"/>
</dbReference>
<dbReference type="EMBL" id="SWKU01000018">
    <property type="protein sequence ID" value="KAF2998806.1"/>
    <property type="molecule type" value="Genomic_DNA"/>
</dbReference>
<dbReference type="PROSITE" id="PS50011">
    <property type="entry name" value="PROTEIN_KINASE_DOM"/>
    <property type="match status" value="1"/>
</dbReference>
<organism evidence="2 3">
    <name type="scientific">Curvularia kusanoi</name>
    <name type="common">Cochliobolus kusanoi</name>
    <dbReference type="NCBI Taxonomy" id="90978"/>
    <lineage>
        <taxon>Eukaryota</taxon>
        <taxon>Fungi</taxon>
        <taxon>Dikarya</taxon>
        <taxon>Ascomycota</taxon>
        <taxon>Pezizomycotina</taxon>
        <taxon>Dothideomycetes</taxon>
        <taxon>Pleosporomycetidae</taxon>
        <taxon>Pleosporales</taxon>
        <taxon>Pleosporineae</taxon>
        <taxon>Pleosporaceae</taxon>
        <taxon>Curvularia</taxon>
    </lineage>
</organism>
<evidence type="ECO:0000259" key="1">
    <source>
        <dbReference type="PROSITE" id="PS50011"/>
    </source>
</evidence>
<dbReference type="Proteomes" id="UP000801428">
    <property type="component" value="Unassembled WGS sequence"/>
</dbReference>
<dbReference type="InterPro" id="IPR000719">
    <property type="entry name" value="Prot_kinase_dom"/>
</dbReference>
<protein>
    <recommendedName>
        <fullName evidence="1">Protein kinase domain-containing protein</fullName>
    </recommendedName>
</protein>
<gene>
    <name evidence="2" type="ORF">E8E13_001383</name>
</gene>
<reference evidence="2" key="1">
    <citation type="submission" date="2019-04" db="EMBL/GenBank/DDBJ databases">
        <title>Sequencing of skin fungus with MAO and IRED activity.</title>
        <authorList>
            <person name="Marsaioli A.J."/>
            <person name="Bonatto J.M.C."/>
            <person name="Reis Junior O."/>
        </authorList>
    </citation>
    <scope>NUCLEOTIDE SEQUENCE</scope>
    <source>
        <strain evidence="2">30M1</strain>
    </source>
</reference>
<proteinExistence type="predicted"/>
<dbReference type="GO" id="GO:0004672">
    <property type="term" value="F:protein kinase activity"/>
    <property type="evidence" value="ECO:0007669"/>
    <property type="project" value="InterPro"/>
</dbReference>
<dbReference type="Gene3D" id="1.10.510.10">
    <property type="entry name" value="Transferase(Phosphotransferase) domain 1"/>
    <property type="match status" value="1"/>
</dbReference>
<sequence length="227" mass="24853">MHSEDGLSQLCPWYKPSSLGPWPYIVRHCILGLEHLHNNGIRHGDLRTGKVLLVDESDGASPGSKVRAVISDLGIGKGYMEVEKTTSDGADLHLAPEEKAPASGTYRSDISSLGYCISWIHALLSSENKQGISQLDELCTCGSSDTFGHVPPLLKLLRQTLDKTKHQDMIKFLFTLEDMIASTLLEESAYRSSLQWILATLDAYIIATMDEIAVVELGQPTCTLPAD</sequence>
<dbReference type="GO" id="GO:0005524">
    <property type="term" value="F:ATP binding"/>
    <property type="evidence" value="ECO:0007669"/>
    <property type="project" value="InterPro"/>
</dbReference>
<feature type="domain" description="Protein kinase" evidence="1">
    <location>
        <begin position="1"/>
        <end position="205"/>
    </location>
</feature>
<comment type="caution">
    <text evidence="2">The sequence shown here is derived from an EMBL/GenBank/DDBJ whole genome shotgun (WGS) entry which is preliminary data.</text>
</comment>
<dbReference type="SUPFAM" id="SSF56112">
    <property type="entry name" value="Protein kinase-like (PK-like)"/>
    <property type="match status" value="1"/>
</dbReference>
<evidence type="ECO:0000313" key="3">
    <source>
        <dbReference type="Proteomes" id="UP000801428"/>
    </source>
</evidence>
<keyword evidence="3" id="KW-1185">Reference proteome</keyword>
<accession>A0A9P4W921</accession>
<evidence type="ECO:0000313" key="2">
    <source>
        <dbReference type="EMBL" id="KAF2998806.1"/>
    </source>
</evidence>
<dbReference type="AlphaFoldDB" id="A0A9P4W921"/>
<dbReference type="OrthoDB" id="4062651at2759"/>